<sequence>MSKRNKLPVKQEVIHKLAIVESQNSIARQVGVDQSTISRFANNDEGDGFIT</sequence>
<dbReference type="AlphaFoldDB" id="A0A286U0K0"/>
<organism evidence="2 3">
    <name type="scientific">Candidatus Scalindua japonica</name>
    <dbReference type="NCBI Taxonomy" id="1284222"/>
    <lineage>
        <taxon>Bacteria</taxon>
        <taxon>Pseudomonadati</taxon>
        <taxon>Planctomycetota</taxon>
        <taxon>Candidatus Brocadiia</taxon>
        <taxon>Candidatus Brocadiales</taxon>
        <taxon>Candidatus Scalinduaceae</taxon>
        <taxon>Candidatus Scalindua</taxon>
    </lineage>
</organism>
<proteinExistence type="predicted"/>
<dbReference type="Pfam" id="PF04218">
    <property type="entry name" value="CENP-B_N"/>
    <property type="match status" value="1"/>
</dbReference>
<feature type="domain" description="HTH psq-type" evidence="1">
    <location>
        <begin position="10"/>
        <end position="44"/>
    </location>
</feature>
<dbReference type="Proteomes" id="UP000218542">
    <property type="component" value="Unassembled WGS sequence"/>
</dbReference>
<accession>A0A286U0K0</accession>
<comment type="caution">
    <text evidence="2">The sequence shown here is derived from an EMBL/GenBank/DDBJ whole genome shotgun (WGS) entry which is preliminary data.</text>
</comment>
<reference evidence="3" key="1">
    <citation type="journal article" date="2017" name="Environ. Microbiol. Rep.">
        <title>Genetic Diversity of Marine Anaerobic Ammonium-Oxidizing Bacteria as Revealed by Genomic and Proteomic Analyses of 'Candidatus Scalindua japonica'.</title>
        <authorList>
            <person name="Oshiki M."/>
            <person name="Mizuto K."/>
            <person name="Kimura Z."/>
            <person name="Kindaichi T."/>
            <person name="Satoh H."/>
            <person name="Okabe S."/>
        </authorList>
    </citation>
    <scope>NUCLEOTIDE SEQUENCE [LARGE SCALE GENOMIC DNA]</scope>
    <source>
        <strain evidence="3">husup-a2</strain>
    </source>
</reference>
<dbReference type="GO" id="GO:0003677">
    <property type="term" value="F:DNA binding"/>
    <property type="evidence" value="ECO:0007669"/>
    <property type="project" value="InterPro"/>
</dbReference>
<dbReference type="Gene3D" id="1.10.260.40">
    <property type="entry name" value="lambda repressor-like DNA-binding domains"/>
    <property type="match status" value="1"/>
</dbReference>
<gene>
    <name evidence="2" type="ORF">SCALIN_C27_0050</name>
</gene>
<keyword evidence="3" id="KW-1185">Reference proteome</keyword>
<dbReference type="EMBL" id="BAOS01000027">
    <property type="protein sequence ID" value="GAX61656.1"/>
    <property type="molecule type" value="Genomic_DNA"/>
</dbReference>
<name>A0A286U0K0_9BACT</name>
<dbReference type="RefSeq" id="WP_162532320.1">
    <property type="nucleotide sequence ID" value="NZ_BAOS01000027.1"/>
</dbReference>
<dbReference type="InterPro" id="IPR010982">
    <property type="entry name" value="Lambda_DNA-bd_dom_sf"/>
</dbReference>
<evidence type="ECO:0000313" key="2">
    <source>
        <dbReference type="EMBL" id="GAX61656.1"/>
    </source>
</evidence>
<dbReference type="InterPro" id="IPR007889">
    <property type="entry name" value="HTH_Psq"/>
</dbReference>
<evidence type="ECO:0000259" key="1">
    <source>
        <dbReference type="Pfam" id="PF04218"/>
    </source>
</evidence>
<evidence type="ECO:0000313" key="3">
    <source>
        <dbReference type="Proteomes" id="UP000218542"/>
    </source>
</evidence>
<protein>
    <recommendedName>
        <fullName evidence="1">HTH psq-type domain-containing protein</fullName>
    </recommendedName>
</protein>